<dbReference type="Gene3D" id="2.60.40.740">
    <property type="match status" value="1"/>
</dbReference>
<name>A0A829F0S0_ENTFC</name>
<reference evidence="5 6" key="1">
    <citation type="submission" date="2013-02" db="EMBL/GenBank/DDBJ databases">
        <title>The Genome Sequence of Enterococcus faecium HM1072.</title>
        <authorList>
            <consortium name="The Broad Institute Genome Sequencing Platform"/>
            <consortium name="The Broad Institute Genome Sequencing Center for Infectious Disease"/>
            <person name="Earl A.M."/>
            <person name="Gilmore M.S."/>
            <person name="Lebreton F."/>
            <person name="Courvalin P."/>
            <person name="Walker B."/>
            <person name="Young S.K."/>
            <person name="Zeng Q."/>
            <person name="Gargeya S."/>
            <person name="Fitzgerald M."/>
            <person name="Haas B."/>
            <person name="Abouelleil A."/>
            <person name="Alvarado L."/>
            <person name="Arachchi H.M."/>
            <person name="Berlin A.M."/>
            <person name="Chapman S.B."/>
            <person name="Dewar J."/>
            <person name="Goldberg J."/>
            <person name="Griggs A."/>
            <person name="Gujja S."/>
            <person name="Hansen M."/>
            <person name="Howarth C."/>
            <person name="Imamovic A."/>
            <person name="Larimer J."/>
            <person name="McCowan C."/>
            <person name="Murphy C."/>
            <person name="Neiman D."/>
            <person name="Pearson M."/>
            <person name="Priest M."/>
            <person name="Roberts A."/>
            <person name="Saif S."/>
            <person name="Shea T."/>
            <person name="Sisk P."/>
            <person name="Sykes S."/>
            <person name="Wortman J."/>
            <person name="Nusbaum C."/>
            <person name="Birren B."/>
        </authorList>
    </citation>
    <scope>NUCLEOTIDE SEQUENCE [LARGE SCALE GENOMIC DNA]</scope>
    <source>
        <strain evidence="5 6">HM1072</strain>
    </source>
</reference>
<feature type="non-terminal residue" evidence="5">
    <location>
        <position position="1"/>
    </location>
</feature>
<keyword evidence="1" id="KW-0812">Transmembrane</keyword>
<dbReference type="Pfam" id="PF17802">
    <property type="entry name" value="SpaA"/>
    <property type="match status" value="2"/>
</dbReference>
<dbReference type="Proteomes" id="UP000013897">
    <property type="component" value="Unassembled WGS sequence"/>
</dbReference>
<keyword evidence="1" id="KW-0472">Membrane</keyword>
<comment type="caution">
    <text evidence="5">The sequence shown here is derived from an EMBL/GenBank/DDBJ whole genome shotgun (WGS) entry which is preliminary data.</text>
</comment>
<proteinExistence type="predicted"/>
<organism evidence="5 6">
    <name type="scientific">Enterococcus faecium EnGen0192</name>
    <dbReference type="NCBI Taxonomy" id="1157487"/>
    <lineage>
        <taxon>Bacteria</taxon>
        <taxon>Bacillati</taxon>
        <taxon>Bacillota</taxon>
        <taxon>Bacilli</taxon>
        <taxon>Lactobacillales</taxon>
        <taxon>Enterococcaceae</taxon>
        <taxon>Enterococcus</taxon>
    </lineage>
</organism>
<dbReference type="InterPro" id="IPR032334">
    <property type="entry name" value="GramPos_pilinBB"/>
</dbReference>
<feature type="domain" description="Gram-positive pilin subunit D1 N-terminal" evidence="2">
    <location>
        <begin position="1"/>
        <end position="59"/>
    </location>
</feature>
<feature type="domain" description="SpaA-like prealbumin fold" evidence="4">
    <location>
        <begin position="372"/>
        <end position="464"/>
    </location>
</feature>
<dbReference type="Pfam" id="PF16569">
    <property type="entry name" value="GramPos_pilinBB"/>
    <property type="match status" value="1"/>
</dbReference>
<accession>A0A829F0S0</accession>
<evidence type="ECO:0000259" key="3">
    <source>
        <dbReference type="Pfam" id="PF16569"/>
    </source>
</evidence>
<dbReference type="AlphaFoldDB" id="A0A829F0S0"/>
<dbReference type="RefSeq" id="WP_010861596.1">
    <property type="nucleotide sequence ID" value="NZ_KB949528.1"/>
</dbReference>
<dbReference type="InterPro" id="IPR013783">
    <property type="entry name" value="Ig-like_fold"/>
</dbReference>
<evidence type="ECO:0000313" key="5">
    <source>
        <dbReference type="EMBL" id="EOM19397.1"/>
    </source>
</evidence>
<dbReference type="InterPro" id="IPR041033">
    <property type="entry name" value="SpaA_PFL_dom_1"/>
</dbReference>
<evidence type="ECO:0000259" key="4">
    <source>
        <dbReference type="Pfam" id="PF17802"/>
    </source>
</evidence>
<evidence type="ECO:0000313" key="6">
    <source>
        <dbReference type="Proteomes" id="UP000013897"/>
    </source>
</evidence>
<dbReference type="Gene3D" id="2.60.40.10">
    <property type="entry name" value="Immunoglobulins"/>
    <property type="match status" value="3"/>
</dbReference>
<keyword evidence="1" id="KW-1133">Transmembrane helix</keyword>
<dbReference type="EMBL" id="AITY01000059">
    <property type="protein sequence ID" value="EOM19397.1"/>
    <property type="molecule type" value="Genomic_DNA"/>
</dbReference>
<protein>
    <submittedName>
        <fullName evidence="5">Fimbrial isopeptide formation D2 domain-containing protein</fullName>
    </submittedName>
</protein>
<evidence type="ECO:0000259" key="2">
    <source>
        <dbReference type="Pfam" id="PF16555"/>
    </source>
</evidence>
<feature type="transmembrane region" description="Helical" evidence="1">
    <location>
        <begin position="487"/>
        <end position="506"/>
    </location>
</feature>
<dbReference type="InterPro" id="IPR032364">
    <property type="entry name" value="GramPos_pilinD1_N"/>
</dbReference>
<dbReference type="InterPro" id="IPR026466">
    <property type="entry name" value="Fim_isopep_form_D2_dom"/>
</dbReference>
<dbReference type="Pfam" id="PF16555">
    <property type="entry name" value="GramPos_pilinD1"/>
    <property type="match status" value="1"/>
</dbReference>
<sequence>TFADQPAYVNSKGNVYVVYESKSAAGLVTQKAKPMVVIAPMTDNTGSGFLKDIHLYPKNIVSKLSFELTKFGDDGTAQSKQTPLKGAKFELYKGEPGKGTKLGDLVSDDQGKLTATDLTLGKYYFVEVPSEVVVGSDKEPTADQYLLGADARNDAHNKLTFEITNDGVTSDLKASYVNYKAPVIDKTVTNGTGQEHSFQIGDAVNYQGTIHIPTDIAGGADGITVNGVKSETSPYSVFKWGDTAGQGLSYVAAKANIKVTNKDGSVVLKENTDYKIQNSENGFVIDFIVNNGQVSDTVASLHGQDLQMTYNMYVNDSAAVANPLTNSVDFVYSNNPFNQEEHHEKTKADAVTYGAKFLKADGGLFGTGIKATPLEGAEFAVKNAEGKYYGGLVDTDKDGVKEAVWVDDVANAAILKSDKEGHFEITGLTEGEYSLEETKAPENYQKLTKEISFKVDKDSYKEENRITIKNNQKASVPMTGSNGFQTYVLISCLLLGAGALSAVVYFKKKA</sequence>
<feature type="domain" description="Gram-positive pilin backbone subunit 2 Cna-B-like" evidence="3">
    <location>
        <begin position="230"/>
        <end position="336"/>
    </location>
</feature>
<gene>
    <name evidence="5" type="ORF">SSM_02729</name>
</gene>
<feature type="domain" description="SpaA-like prealbumin fold" evidence="4">
    <location>
        <begin position="77"/>
        <end position="128"/>
    </location>
</feature>
<dbReference type="NCBIfam" id="TIGR04226">
    <property type="entry name" value="RrgB_K2N_iso_D2"/>
    <property type="match status" value="1"/>
</dbReference>
<evidence type="ECO:0000256" key="1">
    <source>
        <dbReference type="SAM" id="Phobius"/>
    </source>
</evidence>